<dbReference type="PANTHER" id="PTHR37305">
    <property type="entry name" value="INTEGRAL MEMBRANE PROTEIN-RELATED"/>
    <property type="match status" value="1"/>
</dbReference>
<name>A0ABU6IW94_9ACTN</name>
<sequence>MGSLIRFEIKKICSRRVVRASLVFILAMLCVVLGFNIVSQYTLNPDRVGEEYEGAAAIAQIRADAEALAGPITDERATEVLRAYKSFIDDEGEIKDEYRYDRDVPGDKAEEYWRFHATHGAYLSLLVRPWMVGYQMPASVAATIDDSATVDLYGQVRTKIASQLGATGGAFTYSEAEKSFWEDKESDVSVPVEYGYAGGWMDFLDLVQFLVFALLAVVIVCAPVFNVEYREKTDAVLLSTKFGKTRLGYAKVLAALIVSSVLYWLAALLLLVVPLAFFGADGAGLHLQIINLTYTYNLTLLGASLACCLVGYLAMLGLLGLTLALSSRVRSSMGILAVGVAIVIIPAFVPNLYNNVANHVLFLFPYNALNPYNLFDMVSYAIGPAVIELPVMACVLYALLFAAGSLLAARSFSRHQVA</sequence>
<keyword evidence="1" id="KW-1133">Transmembrane helix</keyword>
<organism evidence="2 3">
    <name type="scientific">Adlercreutzia shanghongiae</name>
    <dbReference type="NCBI Taxonomy" id="3111773"/>
    <lineage>
        <taxon>Bacteria</taxon>
        <taxon>Bacillati</taxon>
        <taxon>Actinomycetota</taxon>
        <taxon>Coriobacteriia</taxon>
        <taxon>Eggerthellales</taxon>
        <taxon>Eggerthellaceae</taxon>
        <taxon>Adlercreutzia</taxon>
    </lineage>
</organism>
<dbReference type="EMBL" id="JAYMFH010000001">
    <property type="protein sequence ID" value="MEC4293971.1"/>
    <property type="molecule type" value="Genomic_DNA"/>
</dbReference>
<keyword evidence="1" id="KW-0472">Membrane</keyword>
<evidence type="ECO:0000256" key="1">
    <source>
        <dbReference type="SAM" id="Phobius"/>
    </source>
</evidence>
<feature type="transmembrane region" description="Helical" evidence="1">
    <location>
        <begin position="20"/>
        <end position="38"/>
    </location>
</feature>
<feature type="transmembrane region" description="Helical" evidence="1">
    <location>
        <begin position="298"/>
        <end position="321"/>
    </location>
</feature>
<feature type="transmembrane region" description="Helical" evidence="1">
    <location>
        <begin position="248"/>
        <end position="278"/>
    </location>
</feature>
<keyword evidence="3" id="KW-1185">Reference proteome</keyword>
<proteinExistence type="predicted"/>
<reference evidence="2 3" key="1">
    <citation type="submission" date="2024-01" db="EMBL/GenBank/DDBJ databases">
        <title>novel species in genus Adlercreutzia.</title>
        <authorList>
            <person name="Liu X."/>
        </authorList>
    </citation>
    <scope>NUCLEOTIDE SEQUENCE [LARGE SCALE GENOMIC DNA]</scope>
    <source>
        <strain evidence="2 3">R22</strain>
    </source>
</reference>
<keyword evidence="1" id="KW-0812">Transmembrane</keyword>
<protein>
    <submittedName>
        <fullName evidence="2">ABC transporter permease</fullName>
    </submittedName>
</protein>
<evidence type="ECO:0000313" key="2">
    <source>
        <dbReference type="EMBL" id="MEC4293971.1"/>
    </source>
</evidence>
<dbReference type="RefSeq" id="WP_326454226.1">
    <property type="nucleotide sequence ID" value="NZ_JAYMFH010000001.1"/>
</dbReference>
<dbReference type="PANTHER" id="PTHR37305:SF1">
    <property type="entry name" value="MEMBRANE PROTEIN"/>
    <property type="match status" value="1"/>
</dbReference>
<accession>A0ABU6IW94</accession>
<feature type="transmembrane region" description="Helical" evidence="1">
    <location>
        <begin position="333"/>
        <end position="353"/>
    </location>
</feature>
<evidence type="ECO:0000313" key="3">
    <source>
        <dbReference type="Proteomes" id="UP001343724"/>
    </source>
</evidence>
<gene>
    <name evidence="2" type="ORF">VJ920_01440</name>
</gene>
<feature type="transmembrane region" description="Helical" evidence="1">
    <location>
        <begin position="389"/>
        <end position="409"/>
    </location>
</feature>
<feature type="transmembrane region" description="Helical" evidence="1">
    <location>
        <begin position="206"/>
        <end position="227"/>
    </location>
</feature>
<comment type="caution">
    <text evidence="2">The sequence shown here is derived from an EMBL/GenBank/DDBJ whole genome shotgun (WGS) entry which is preliminary data.</text>
</comment>
<dbReference type="Proteomes" id="UP001343724">
    <property type="component" value="Unassembled WGS sequence"/>
</dbReference>